<feature type="transmembrane region" description="Helical" evidence="1">
    <location>
        <begin position="35"/>
        <end position="56"/>
    </location>
</feature>
<protein>
    <recommendedName>
        <fullName evidence="4">Energy-coupling factor transport system substrate-specific component</fullName>
    </recommendedName>
</protein>
<keyword evidence="1" id="KW-1133">Transmembrane helix</keyword>
<dbReference type="RefSeq" id="WP_167037396.1">
    <property type="nucleotide sequence ID" value="NZ_BAAANA010000001.1"/>
</dbReference>
<dbReference type="AlphaFoldDB" id="A0A7Y2M0C1"/>
<keyword evidence="1" id="KW-0472">Membrane</keyword>
<keyword evidence="3" id="KW-1185">Reference proteome</keyword>
<feature type="transmembrane region" description="Helical" evidence="1">
    <location>
        <begin position="111"/>
        <end position="128"/>
    </location>
</feature>
<dbReference type="InterPro" id="IPR017195">
    <property type="entry name" value="ABC_thiamin-permease_prd"/>
</dbReference>
<dbReference type="Proteomes" id="UP000543598">
    <property type="component" value="Unassembled WGS sequence"/>
</dbReference>
<evidence type="ECO:0000256" key="1">
    <source>
        <dbReference type="SAM" id="Phobius"/>
    </source>
</evidence>
<sequence length="192" mass="20220">MSRVTTAYLLTCAAIGVAGGILLIGTWWVSSVLFVTVPFVSVAVAGLWVVPAVVALRLIQRPFAGLLVGLISGLVLAPFFTVGAIATTLWWSFFPELPFLVTLYRRWSTGLHYAGALVVGIVYPFAAAESFDLWTMPLGAGIGFVALTIASCLFGTWLGILVAGRLRAAGVARLARRPAPAVPRTATDSDAA</sequence>
<accession>A0A7Y2M0C1</accession>
<organism evidence="2 3">
    <name type="scientific">Microbacterium ulmi</name>
    <dbReference type="NCBI Taxonomy" id="179095"/>
    <lineage>
        <taxon>Bacteria</taxon>
        <taxon>Bacillati</taxon>
        <taxon>Actinomycetota</taxon>
        <taxon>Actinomycetes</taxon>
        <taxon>Micrococcales</taxon>
        <taxon>Microbacteriaceae</taxon>
        <taxon>Microbacterium</taxon>
    </lineage>
</organism>
<keyword evidence="1" id="KW-0812">Transmembrane</keyword>
<dbReference type="Pfam" id="PF09819">
    <property type="entry name" value="ABC_cobalt"/>
    <property type="match status" value="1"/>
</dbReference>
<feature type="transmembrane region" description="Helical" evidence="1">
    <location>
        <begin position="63"/>
        <end position="91"/>
    </location>
</feature>
<feature type="transmembrane region" description="Helical" evidence="1">
    <location>
        <begin position="140"/>
        <end position="163"/>
    </location>
</feature>
<feature type="transmembrane region" description="Helical" evidence="1">
    <location>
        <begin position="7"/>
        <end position="29"/>
    </location>
</feature>
<gene>
    <name evidence="2" type="ORF">HLA99_06290</name>
</gene>
<evidence type="ECO:0000313" key="3">
    <source>
        <dbReference type="Proteomes" id="UP000543598"/>
    </source>
</evidence>
<evidence type="ECO:0000313" key="2">
    <source>
        <dbReference type="EMBL" id="NNH03459.1"/>
    </source>
</evidence>
<proteinExistence type="predicted"/>
<reference evidence="2 3" key="1">
    <citation type="submission" date="2020-05" db="EMBL/GenBank/DDBJ databases">
        <title>MicrobeNet Type strains.</title>
        <authorList>
            <person name="Nicholson A.C."/>
        </authorList>
    </citation>
    <scope>NUCLEOTIDE SEQUENCE [LARGE SCALE GENOMIC DNA]</scope>
    <source>
        <strain evidence="2 3">JCM 14282</strain>
    </source>
</reference>
<comment type="caution">
    <text evidence="2">The sequence shown here is derived from an EMBL/GenBank/DDBJ whole genome shotgun (WGS) entry which is preliminary data.</text>
</comment>
<dbReference type="EMBL" id="JABEMB010000006">
    <property type="protein sequence ID" value="NNH03459.1"/>
    <property type="molecule type" value="Genomic_DNA"/>
</dbReference>
<evidence type="ECO:0008006" key="4">
    <source>
        <dbReference type="Google" id="ProtNLM"/>
    </source>
</evidence>
<name>A0A7Y2M0C1_9MICO</name>